<dbReference type="Proteomes" id="UP000188637">
    <property type="component" value="Unassembled WGS sequence"/>
</dbReference>
<organism evidence="1 2">
    <name type="scientific">Candidatus Epulonipiscium fishelsonii</name>
    <dbReference type="NCBI Taxonomy" id="77094"/>
    <lineage>
        <taxon>Bacteria</taxon>
        <taxon>Bacillati</taxon>
        <taxon>Bacillota</taxon>
        <taxon>Clostridia</taxon>
        <taxon>Lachnospirales</taxon>
        <taxon>Lachnospiraceae</taxon>
        <taxon>Candidatus Epulonipiscium</taxon>
    </lineage>
</organism>
<sequence length="382" mass="40775">MNKLDCTIFRGGTSKGVFIDEEKLPQDKAQWEPILLSLMGSPDKLQINGLGGATSTTSKVAIISKSDHPDCDVNYTFAQVSIDKALVSYKGNCGNISSAVGPYAIHKGLVPVTDGEETIVRIYNTNTKKVIHSYVKTENGQVKYDGDFAIAGVPGVASMVKLAFVDPAGSMTGKLLPTGNVVDILDVPKYGKFEVSLVDSSNPLVFVKASDVGLTGKELPADIDSDPEMLEKLESIRGVAAVTLGFCKDYTKSAEETPGVPKMTIVAEPADYVTAKGEQVKAEEMDILARMMSMQLTHKVYALTGALCTATAAGIEGTVVNKVVRKNADGSYDPATINIAHPSGLMTNGVEINVNENNEIEVPAAYGYRTARLIMEGVAYYM</sequence>
<gene>
    <name evidence="1" type="ORF">AN640_08140</name>
</gene>
<proteinExistence type="predicted"/>
<evidence type="ECO:0000313" key="1">
    <source>
        <dbReference type="EMBL" id="ONI41261.1"/>
    </source>
</evidence>
<dbReference type="EMBL" id="LJHD01000221">
    <property type="protein sequence ID" value="ONI41261.1"/>
    <property type="molecule type" value="Genomic_DNA"/>
</dbReference>
<name>A0ACC8XED2_9FIRM</name>
<accession>A0ACC8XED2</accession>
<protein>
    <submittedName>
        <fullName evidence="1">3-methylitaconate isomerase</fullName>
    </submittedName>
</protein>
<keyword evidence="2" id="KW-1185">Reference proteome</keyword>
<keyword evidence="1" id="KW-0413">Isomerase</keyword>
<comment type="caution">
    <text evidence="1">The sequence shown here is derived from an EMBL/GenBank/DDBJ whole genome shotgun (WGS) entry which is preliminary data.</text>
</comment>
<reference evidence="1" key="1">
    <citation type="submission" date="2016-08" db="EMBL/GenBank/DDBJ databases">
        <authorList>
            <person name="Ngugi D.K."/>
            <person name="Miyake S."/>
            <person name="Stingl U."/>
        </authorList>
    </citation>
    <scope>NUCLEOTIDE SEQUENCE</scope>
    <source>
        <strain evidence="1">SCG-D08WGA-EpuloA1</strain>
    </source>
</reference>
<evidence type="ECO:0000313" key="2">
    <source>
        <dbReference type="Proteomes" id="UP000188637"/>
    </source>
</evidence>